<evidence type="ECO:0000256" key="1">
    <source>
        <dbReference type="SAM" id="MobiDB-lite"/>
    </source>
</evidence>
<evidence type="ECO:0000259" key="2">
    <source>
        <dbReference type="PROSITE" id="PS50132"/>
    </source>
</evidence>
<dbReference type="AlphaFoldDB" id="A0A8T0DUX5"/>
<sequence length="624" mass="69379">MEIGPTVILTTSVTASSSSSSSSLNSSISIMTMGAGNSTLTPPSTGPKRLIKPVFGACDMLDVKPKSVWPDSKLDSTRSAISGLGDSRHSASDTQLGNSCVSLARHQSPVTLSDDLHTANETPSCRSSPSPTNTLTHVTSSIPYDLPANTLCVRTQNWEQPNSCPNSHTRLNHEPQLRQQPRQNSEQSTHVPMAQPAAIVLQFADRQPLIARLNPLIAGNMSDPPMDTTCPGSQLKRPNKMEPNEKTCTSHGAVVRQHENLNRPNRCSSFSFFKLKRTNSGHNSTRRQSESTMGLLQQNSKHRKPVDPGGKSVCLSWNSEEPTVSIDTSYDNFHLDSFQYHNMVRQSTTDGPRSRTNDSPPAFLSGEQSNSKHPFTTISPTKHPPMSVCDDAMDHIVEAVTGENKDSVNEEATDNLLNRPNLTATSSIVSLTTDPRSKTCCFCWCCCCSCSCMRVRASVHGSKRPSASNDPQSKMDELSVDEKLTYEEIKSWEDSFDLLMQCPGGRKVFREFLRSEYSEENILFWLACEELKQETNPELVEEKARMIYEDFISILSPREVSLDSRVREIINANMIEPTPHTFDEAQLQIYTLMHRDSYLRFLNSKMYKDLLQQTSNSLSNSTSE</sequence>
<accession>A0A8T0DUX5</accession>
<organism evidence="3 4">
    <name type="scientific">Paragonimus westermani</name>
    <dbReference type="NCBI Taxonomy" id="34504"/>
    <lineage>
        <taxon>Eukaryota</taxon>
        <taxon>Metazoa</taxon>
        <taxon>Spiralia</taxon>
        <taxon>Lophotrochozoa</taxon>
        <taxon>Platyhelminthes</taxon>
        <taxon>Trematoda</taxon>
        <taxon>Digenea</taxon>
        <taxon>Plagiorchiida</taxon>
        <taxon>Troglotremata</taxon>
        <taxon>Troglotrematidae</taxon>
        <taxon>Paragonimus</taxon>
    </lineage>
</organism>
<comment type="caution">
    <text evidence="3">The sequence shown here is derived from an EMBL/GenBank/DDBJ whole genome shotgun (WGS) entry which is preliminary data.</text>
</comment>
<feature type="domain" description="RGS" evidence="2">
    <location>
        <begin position="495"/>
        <end position="611"/>
    </location>
</feature>
<feature type="compositionally biased region" description="Polar residues" evidence="1">
    <location>
        <begin position="366"/>
        <end position="380"/>
    </location>
</feature>
<dbReference type="PRINTS" id="PR01301">
    <property type="entry name" value="RGSPROTEIN"/>
</dbReference>
<dbReference type="SUPFAM" id="SSF48097">
    <property type="entry name" value="Regulator of G-protein signaling, RGS"/>
    <property type="match status" value="1"/>
</dbReference>
<dbReference type="Gene3D" id="1.10.167.10">
    <property type="entry name" value="Regulator of G-protein Signalling 4, domain 2"/>
    <property type="match status" value="1"/>
</dbReference>
<evidence type="ECO:0000313" key="3">
    <source>
        <dbReference type="EMBL" id="KAF8570411.1"/>
    </source>
</evidence>
<dbReference type="OrthoDB" id="10266999at2759"/>
<dbReference type="PANTHER" id="PTHR10845:SF192">
    <property type="entry name" value="DOUBLE HIT, ISOFORM B"/>
    <property type="match status" value="1"/>
</dbReference>
<keyword evidence="4" id="KW-1185">Reference proteome</keyword>
<name>A0A8T0DUX5_9TREM</name>
<feature type="region of interest" description="Disordered" evidence="1">
    <location>
        <begin position="346"/>
        <end position="384"/>
    </location>
</feature>
<dbReference type="EMBL" id="JTDF01001155">
    <property type="protein sequence ID" value="KAF8570411.1"/>
    <property type="molecule type" value="Genomic_DNA"/>
</dbReference>
<dbReference type="FunFam" id="1.10.167.10:FF:000001">
    <property type="entry name" value="Putative regulator of g-protein signaling 12"/>
    <property type="match status" value="1"/>
</dbReference>
<dbReference type="CDD" id="cd08718">
    <property type="entry name" value="RGS_RZ-like"/>
    <property type="match status" value="1"/>
</dbReference>
<feature type="region of interest" description="Disordered" evidence="1">
    <location>
        <begin position="278"/>
        <end position="309"/>
    </location>
</feature>
<dbReference type="Proteomes" id="UP000699462">
    <property type="component" value="Unassembled WGS sequence"/>
</dbReference>
<dbReference type="InterPro" id="IPR036305">
    <property type="entry name" value="RGS_sf"/>
</dbReference>
<gene>
    <name evidence="3" type="ORF">P879_04911</name>
</gene>
<feature type="compositionally biased region" description="Polar residues" evidence="1">
    <location>
        <begin position="119"/>
        <end position="140"/>
    </location>
</feature>
<dbReference type="InterPro" id="IPR016137">
    <property type="entry name" value="RGS"/>
</dbReference>
<dbReference type="InterPro" id="IPR044926">
    <property type="entry name" value="RGS_subdomain_2"/>
</dbReference>
<reference evidence="3 4" key="1">
    <citation type="submission" date="2019-07" db="EMBL/GenBank/DDBJ databases">
        <title>Annotation for the trematode Paragonimus westermani.</title>
        <authorList>
            <person name="Choi Y.-J."/>
        </authorList>
    </citation>
    <scope>NUCLEOTIDE SEQUENCE [LARGE SCALE GENOMIC DNA]</scope>
    <source>
        <strain evidence="3">180907_Pwestermani</strain>
    </source>
</reference>
<dbReference type="PROSITE" id="PS50132">
    <property type="entry name" value="RGS"/>
    <property type="match status" value="1"/>
</dbReference>
<protein>
    <recommendedName>
        <fullName evidence="2">RGS domain-containing protein</fullName>
    </recommendedName>
</protein>
<evidence type="ECO:0000313" key="4">
    <source>
        <dbReference type="Proteomes" id="UP000699462"/>
    </source>
</evidence>
<dbReference type="Pfam" id="PF00615">
    <property type="entry name" value="RGS"/>
    <property type="match status" value="1"/>
</dbReference>
<feature type="region of interest" description="Disordered" evidence="1">
    <location>
        <begin position="114"/>
        <end position="140"/>
    </location>
</feature>
<feature type="compositionally biased region" description="Polar residues" evidence="1">
    <location>
        <begin position="290"/>
        <end position="299"/>
    </location>
</feature>
<dbReference type="SMART" id="SM00315">
    <property type="entry name" value="RGS"/>
    <property type="match status" value="1"/>
</dbReference>
<proteinExistence type="predicted"/>
<dbReference type="PANTHER" id="PTHR10845">
    <property type="entry name" value="REGULATOR OF G PROTEIN SIGNALING"/>
    <property type="match status" value="1"/>
</dbReference>